<feature type="domain" description="SLH" evidence="2">
    <location>
        <begin position="470"/>
        <end position="533"/>
    </location>
</feature>
<dbReference type="Gene3D" id="2.120.10.30">
    <property type="entry name" value="TolB, C-terminal domain"/>
    <property type="match status" value="2"/>
</dbReference>
<organism evidence="3 4">
    <name type="scientific">Anaerosolibacter carboniphilus</name>
    <dbReference type="NCBI Taxonomy" id="1417629"/>
    <lineage>
        <taxon>Bacteria</taxon>
        <taxon>Bacillati</taxon>
        <taxon>Bacillota</taxon>
        <taxon>Clostridia</taxon>
        <taxon>Peptostreptococcales</taxon>
        <taxon>Thermotaleaceae</taxon>
        <taxon>Anaerosolibacter</taxon>
    </lineage>
</organism>
<dbReference type="SUPFAM" id="SSF69304">
    <property type="entry name" value="Tricorn protease N-terminal domain"/>
    <property type="match status" value="1"/>
</dbReference>
<evidence type="ECO:0000313" key="3">
    <source>
        <dbReference type="EMBL" id="MBB6217239.1"/>
    </source>
</evidence>
<proteinExistence type="predicted"/>
<dbReference type="Pfam" id="PF00395">
    <property type="entry name" value="SLH"/>
    <property type="match status" value="3"/>
</dbReference>
<sequence>MLRKRSALVLILAWILMLTSINIAWGASEGIQPQGTIQVDGNHVVWMSYDSGNWDVYHLNLTGGSVEQITTDFNTQGYSDVWENYIVWQDNRDHLIDGTGYFDIYLYDMTTGIEKKISNVEGNHQTPVIAKNKVVWVDHQGGRKDVMLYDLKNDILKRVSSDGAQAFGVAFDGDIIAWMDSRRGDFDIYMYSLAVGKEERITYGLGDELDPLVNSGKIIWMEAYDGYSHGHMYDTQRARERKLTVGPENHRPIAFSGDALLIIENDKLILNDVNSITDQAIKSPFSTLPKQAFLIGDRVVWYDGKNIIEESIQTALDRAQKTTNTPLPKPRSSDSREYTVKVQENKILVKANEDTVVSSKDGRMTLKVTKGSFEKDVYMILNQQTPSAKDSYIALTPVYTWEIEGNLKPIYPMELTLSYDKINLQGMDKKVCIYNVDADGTLRPTNAARDNTTKQLVTQVVDNGNAALMMYNKQFKDMNSHWAREIVDVIAARYIISGYEDETFRPDKPMTRAEFVTVIMKSMGDREINQNLSEEKIFTDVEENFWAKEFVYAAHQKGWVSGYDGKFNPNQPITREQMVTILMKVLADTNRELNIVNDIELSSFKDHQKISQWAIGSMEKAVKYGIIKGYNNELTPEKNATRAEAAAMLYQFLEKLNQL</sequence>
<accession>A0A841L4C4</accession>
<dbReference type="Proteomes" id="UP000579281">
    <property type="component" value="Unassembled WGS sequence"/>
</dbReference>
<keyword evidence="4" id="KW-1185">Reference proteome</keyword>
<feature type="domain" description="SLH" evidence="2">
    <location>
        <begin position="534"/>
        <end position="596"/>
    </location>
</feature>
<gene>
    <name evidence="3" type="ORF">HNQ80_003358</name>
</gene>
<dbReference type="EMBL" id="JACHEN010000021">
    <property type="protein sequence ID" value="MBB6217239.1"/>
    <property type="molecule type" value="Genomic_DNA"/>
</dbReference>
<evidence type="ECO:0000259" key="2">
    <source>
        <dbReference type="PROSITE" id="PS51272"/>
    </source>
</evidence>
<dbReference type="PROSITE" id="PS51272">
    <property type="entry name" value="SLH"/>
    <property type="match status" value="3"/>
</dbReference>
<feature type="domain" description="SLH" evidence="2">
    <location>
        <begin position="601"/>
        <end position="659"/>
    </location>
</feature>
<dbReference type="InterPro" id="IPR011042">
    <property type="entry name" value="6-blade_b-propeller_TolB-like"/>
</dbReference>
<evidence type="ECO:0000256" key="1">
    <source>
        <dbReference type="ARBA" id="ARBA00022737"/>
    </source>
</evidence>
<dbReference type="AlphaFoldDB" id="A0A841L4C4"/>
<dbReference type="InterPro" id="IPR001119">
    <property type="entry name" value="SLH_dom"/>
</dbReference>
<keyword evidence="1" id="KW-0677">Repeat</keyword>
<reference evidence="3 4" key="1">
    <citation type="submission" date="2020-08" db="EMBL/GenBank/DDBJ databases">
        <title>Genomic Encyclopedia of Type Strains, Phase IV (KMG-IV): sequencing the most valuable type-strain genomes for metagenomic binning, comparative biology and taxonomic classification.</title>
        <authorList>
            <person name="Goeker M."/>
        </authorList>
    </citation>
    <scope>NUCLEOTIDE SEQUENCE [LARGE SCALE GENOMIC DNA]</scope>
    <source>
        <strain evidence="3 4">DSM 103526</strain>
    </source>
</reference>
<dbReference type="InterPro" id="IPR027618">
    <property type="entry name" value="Beta_prop_Msarc"/>
</dbReference>
<evidence type="ECO:0000313" key="4">
    <source>
        <dbReference type="Proteomes" id="UP000579281"/>
    </source>
</evidence>
<dbReference type="PANTHER" id="PTHR36842:SF1">
    <property type="entry name" value="PROTEIN TOLB"/>
    <property type="match status" value="1"/>
</dbReference>
<protein>
    <submittedName>
        <fullName evidence="3">Beta propeller repeat protein</fullName>
    </submittedName>
</protein>
<dbReference type="PANTHER" id="PTHR36842">
    <property type="entry name" value="PROTEIN TOLB HOMOLOG"/>
    <property type="match status" value="1"/>
</dbReference>
<dbReference type="NCBIfam" id="TIGR04275">
    <property type="entry name" value="beta_prop_Msarc"/>
    <property type="match status" value="1"/>
</dbReference>
<name>A0A841L4C4_9FIRM</name>
<dbReference type="RefSeq" id="WP_184311736.1">
    <property type="nucleotide sequence ID" value="NZ_JACHEN010000021.1"/>
</dbReference>
<comment type="caution">
    <text evidence="3">The sequence shown here is derived from an EMBL/GenBank/DDBJ whole genome shotgun (WGS) entry which is preliminary data.</text>
</comment>